<gene>
    <name evidence="1" type="ordered locus">Gbem_2467</name>
</gene>
<reference evidence="1 2" key="2">
    <citation type="journal article" date="2010" name="BMC Genomics">
        <title>The genome of Geobacter bemidjiensis, exemplar for the subsurface clade of Geobacter species that predominate in Fe(III)-reducing subsurface environments.</title>
        <authorList>
            <person name="Aklujkar M."/>
            <person name="Young N.D."/>
            <person name="Holmes D."/>
            <person name="Chavan M."/>
            <person name="Risso C."/>
            <person name="Kiss H.E."/>
            <person name="Han C.S."/>
            <person name="Land M.L."/>
            <person name="Lovley D.R."/>
        </authorList>
    </citation>
    <scope>NUCLEOTIDE SEQUENCE [LARGE SCALE GENOMIC DNA]</scope>
    <source>
        <strain evidence="2">ATCC BAA-1014 / DSM 16622 / JCM 12645 / Bem</strain>
    </source>
</reference>
<dbReference type="eggNOG" id="ENOG5034226">
    <property type="taxonomic scope" value="Bacteria"/>
</dbReference>
<protein>
    <submittedName>
        <fullName evidence="1">Uncharacterized protein</fullName>
    </submittedName>
</protein>
<sequence length="152" mass="16912">MRIPRFTIYAKETGVEISPCEKKQQGKPEEGRVAFRFFRLAAGAAQIRFVAEPWEAFEISRRMNAVQAEGGKETFTHRFESADGETVTKLSVECYQRNGKKGFAFSVQRGDDGINVAAPMGEFLFAAEFLKQLSVAQSWVEQAAHKQGNGTA</sequence>
<dbReference type="Proteomes" id="UP000008825">
    <property type="component" value="Chromosome"/>
</dbReference>
<dbReference type="KEGG" id="gbm:Gbem_2467"/>
<dbReference type="STRING" id="404380.Gbem_2467"/>
<dbReference type="HOGENOM" id="CLU_1747034_0_0_7"/>
<dbReference type="RefSeq" id="WP_012530898.1">
    <property type="nucleotide sequence ID" value="NC_011146.1"/>
</dbReference>
<keyword evidence="2" id="KW-1185">Reference proteome</keyword>
<name>B5EG10_CITBB</name>
<accession>B5EG10</accession>
<dbReference type="EMBL" id="CP001124">
    <property type="protein sequence ID" value="ACH39475.1"/>
    <property type="molecule type" value="Genomic_DNA"/>
</dbReference>
<dbReference type="AlphaFoldDB" id="B5EG10"/>
<evidence type="ECO:0000313" key="1">
    <source>
        <dbReference type="EMBL" id="ACH39475.1"/>
    </source>
</evidence>
<organism evidence="1 2">
    <name type="scientific">Citrifermentans bemidjiense (strain ATCC BAA-1014 / DSM 16622 / JCM 12645 / Bem)</name>
    <name type="common">Geobacter bemidjiensis</name>
    <dbReference type="NCBI Taxonomy" id="404380"/>
    <lineage>
        <taxon>Bacteria</taxon>
        <taxon>Pseudomonadati</taxon>
        <taxon>Thermodesulfobacteriota</taxon>
        <taxon>Desulfuromonadia</taxon>
        <taxon>Geobacterales</taxon>
        <taxon>Geobacteraceae</taxon>
        <taxon>Citrifermentans</taxon>
    </lineage>
</organism>
<reference evidence="1 2" key="1">
    <citation type="submission" date="2008-07" db="EMBL/GenBank/DDBJ databases">
        <title>Complete sequence of Geobacter bemidjiensis BEM.</title>
        <authorList>
            <consortium name="US DOE Joint Genome Institute"/>
            <person name="Lucas S."/>
            <person name="Copeland A."/>
            <person name="Lapidus A."/>
            <person name="Glavina del Rio T."/>
            <person name="Dalin E."/>
            <person name="Tice H."/>
            <person name="Bruce D."/>
            <person name="Goodwin L."/>
            <person name="Pitluck S."/>
            <person name="Kiss H."/>
            <person name="Brettin T."/>
            <person name="Detter J.C."/>
            <person name="Han C."/>
            <person name="Kuske C.R."/>
            <person name="Schmutz J."/>
            <person name="Larimer F."/>
            <person name="Land M."/>
            <person name="Hauser L."/>
            <person name="Kyrpides N."/>
            <person name="Lykidis A."/>
            <person name="Lovley D."/>
            <person name="Richardson P."/>
        </authorList>
    </citation>
    <scope>NUCLEOTIDE SEQUENCE [LARGE SCALE GENOMIC DNA]</scope>
    <source>
        <strain evidence="2">ATCC BAA-1014 / DSM 16622 / JCM 12645 / Bem</strain>
    </source>
</reference>
<dbReference type="OrthoDB" id="5396421at2"/>
<proteinExistence type="predicted"/>
<evidence type="ECO:0000313" key="2">
    <source>
        <dbReference type="Proteomes" id="UP000008825"/>
    </source>
</evidence>